<evidence type="ECO:0000256" key="3">
    <source>
        <dbReference type="ARBA" id="ARBA00022801"/>
    </source>
</evidence>
<dbReference type="Pfam" id="PF01979">
    <property type="entry name" value="Amidohydro_1"/>
    <property type="match status" value="1"/>
</dbReference>
<accession>A0ABS5T8M2</accession>
<feature type="binding site" evidence="7">
    <location>
        <position position="184"/>
    </location>
    <ligand>
        <name>4-imidazolone-5-propanoate</name>
        <dbReference type="ChEBI" id="CHEBI:77893"/>
    </ligand>
</feature>
<evidence type="ECO:0000256" key="5">
    <source>
        <dbReference type="ARBA" id="ARBA00022833"/>
    </source>
</evidence>
<feature type="binding site" evidence="7">
    <location>
        <position position="99"/>
    </location>
    <ligand>
        <name>4-imidazolone-5-propanoate</name>
        <dbReference type="ChEBI" id="CHEBI:77893"/>
    </ligand>
</feature>
<comment type="catalytic activity">
    <reaction evidence="7">
        <text>4-imidazolone-5-propanoate + H2O = N-formimidoyl-L-glutamate</text>
        <dbReference type="Rhea" id="RHEA:23660"/>
        <dbReference type="ChEBI" id="CHEBI:15377"/>
        <dbReference type="ChEBI" id="CHEBI:58928"/>
        <dbReference type="ChEBI" id="CHEBI:77893"/>
        <dbReference type="EC" id="3.5.2.7"/>
    </reaction>
</comment>
<feature type="binding site" evidence="7">
    <location>
        <position position="250"/>
    </location>
    <ligand>
        <name>Fe(3+)</name>
        <dbReference type="ChEBI" id="CHEBI:29034"/>
    </ligand>
</feature>
<evidence type="ECO:0000256" key="6">
    <source>
        <dbReference type="ARBA" id="ARBA00023004"/>
    </source>
</evidence>
<keyword evidence="5 7" id="KW-0862">Zinc</keyword>
<keyword evidence="6 7" id="KW-0408">Iron</keyword>
<feature type="binding site" evidence="7">
    <location>
        <position position="339"/>
    </location>
    <ligand>
        <name>N-formimidoyl-L-glutamate</name>
        <dbReference type="ChEBI" id="CHEBI:58928"/>
    </ligand>
</feature>
<feature type="binding site" evidence="7">
    <location>
        <position position="337"/>
    </location>
    <ligand>
        <name>N-formimidoyl-L-glutamate</name>
        <dbReference type="ChEBI" id="CHEBI:58928"/>
    </ligand>
</feature>
<feature type="binding site" evidence="7">
    <location>
        <position position="92"/>
    </location>
    <ligand>
        <name>Fe(3+)</name>
        <dbReference type="ChEBI" id="CHEBI:29034"/>
    </ligand>
</feature>
<proteinExistence type="inferred from homology"/>
<keyword evidence="4 7" id="KW-0369">Histidine metabolism</keyword>
<comment type="pathway">
    <text evidence="7">Amino-acid degradation; L-histidine degradation into L-glutamate; N-formimidoyl-L-glutamate from L-histidine: step 3/3.</text>
</comment>
<dbReference type="SUPFAM" id="SSF51556">
    <property type="entry name" value="Metallo-dependent hydrolases"/>
    <property type="match status" value="1"/>
</dbReference>
<dbReference type="HAMAP" id="MF_00372">
    <property type="entry name" value="HutI"/>
    <property type="match status" value="1"/>
</dbReference>
<feature type="binding site" evidence="7">
    <location>
        <position position="92"/>
    </location>
    <ligand>
        <name>Zn(2+)</name>
        <dbReference type="ChEBI" id="CHEBI:29105"/>
    </ligand>
</feature>
<keyword evidence="7" id="KW-0963">Cytoplasm</keyword>
<dbReference type="InterPro" id="IPR032466">
    <property type="entry name" value="Metal_Hydrolase"/>
</dbReference>
<dbReference type="EC" id="3.5.2.7" evidence="1 7"/>
<comment type="caution">
    <text evidence="9">The sequence shown here is derived from an EMBL/GenBank/DDBJ whole genome shotgun (WGS) entry which is preliminary data.</text>
</comment>
<feature type="domain" description="Amidohydrolase-related" evidence="8">
    <location>
        <begin position="82"/>
        <end position="397"/>
    </location>
</feature>
<dbReference type="Gene3D" id="2.30.40.10">
    <property type="entry name" value="Urease, subunit C, domain 1"/>
    <property type="match status" value="1"/>
</dbReference>
<dbReference type="Gene3D" id="3.20.20.140">
    <property type="entry name" value="Metal-dependent hydrolases"/>
    <property type="match status" value="1"/>
</dbReference>
<evidence type="ECO:0000256" key="1">
    <source>
        <dbReference type="ARBA" id="ARBA00012864"/>
    </source>
</evidence>
<evidence type="ECO:0000259" key="8">
    <source>
        <dbReference type="Pfam" id="PF01979"/>
    </source>
</evidence>
<gene>
    <name evidence="7 9" type="primary">hutI</name>
    <name evidence="9" type="ORF">KIH74_00605</name>
</gene>
<feature type="binding site" evidence="7">
    <location>
        <position position="335"/>
    </location>
    <ligand>
        <name>Zn(2+)</name>
        <dbReference type="ChEBI" id="CHEBI:29105"/>
    </ligand>
</feature>
<feature type="binding site" evidence="7">
    <location>
        <position position="157"/>
    </location>
    <ligand>
        <name>N-formimidoyl-L-glutamate</name>
        <dbReference type="ChEBI" id="CHEBI:58928"/>
    </ligand>
</feature>
<feature type="binding site" evidence="7">
    <location>
        <position position="250"/>
    </location>
    <ligand>
        <name>Zn(2+)</name>
        <dbReference type="ChEBI" id="CHEBI:29105"/>
    </ligand>
</feature>
<dbReference type="GO" id="GO:0050480">
    <property type="term" value="F:imidazolonepropionase activity"/>
    <property type="evidence" value="ECO:0007669"/>
    <property type="project" value="UniProtKB-EC"/>
</dbReference>
<evidence type="ECO:0000313" key="9">
    <source>
        <dbReference type="EMBL" id="MBT0767400.1"/>
    </source>
</evidence>
<organism evidence="9 10">
    <name type="scientific">Kineosporia corallincola</name>
    <dbReference type="NCBI Taxonomy" id="2835133"/>
    <lineage>
        <taxon>Bacteria</taxon>
        <taxon>Bacillati</taxon>
        <taxon>Actinomycetota</taxon>
        <taxon>Actinomycetes</taxon>
        <taxon>Kineosporiales</taxon>
        <taxon>Kineosporiaceae</taxon>
        <taxon>Kineosporia</taxon>
    </lineage>
</organism>
<feature type="binding site" evidence="7">
    <location>
        <position position="335"/>
    </location>
    <ligand>
        <name>Fe(3+)</name>
        <dbReference type="ChEBI" id="CHEBI:29034"/>
    </ligand>
</feature>
<dbReference type="InterPro" id="IPR011059">
    <property type="entry name" value="Metal-dep_hydrolase_composite"/>
</dbReference>
<dbReference type="InterPro" id="IPR006680">
    <property type="entry name" value="Amidohydro-rel"/>
</dbReference>
<evidence type="ECO:0000256" key="2">
    <source>
        <dbReference type="ARBA" id="ARBA00022723"/>
    </source>
</evidence>
<evidence type="ECO:0000313" key="10">
    <source>
        <dbReference type="Proteomes" id="UP001197247"/>
    </source>
</evidence>
<feature type="binding site" evidence="7">
    <location>
        <position position="90"/>
    </location>
    <ligand>
        <name>Fe(3+)</name>
        <dbReference type="ChEBI" id="CHEBI:29034"/>
    </ligand>
</feature>
<feature type="binding site" evidence="7">
    <location>
        <position position="253"/>
    </location>
    <ligand>
        <name>4-imidazolone-5-propanoate</name>
        <dbReference type="ChEBI" id="CHEBI:77893"/>
    </ligand>
</feature>
<dbReference type="Proteomes" id="UP001197247">
    <property type="component" value="Unassembled WGS sequence"/>
</dbReference>
<feature type="binding site" evidence="7">
    <location>
        <position position="90"/>
    </location>
    <ligand>
        <name>Zn(2+)</name>
        <dbReference type="ChEBI" id="CHEBI:29105"/>
    </ligand>
</feature>
<comment type="similarity">
    <text evidence="7">Belongs to the metallo-dependent hydrolases superfamily. HutI family.</text>
</comment>
<comment type="function">
    <text evidence="7">Catalyzes the hydrolytic cleavage of the carbon-nitrogen bond in imidazolone-5-propanoate to yield N-formimidoyl-L-glutamate. It is the third step in the universal histidine degradation pathway.</text>
</comment>
<dbReference type="PANTHER" id="PTHR42752">
    <property type="entry name" value="IMIDAZOLONEPROPIONASE"/>
    <property type="match status" value="1"/>
</dbReference>
<protein>
    <recommendedName>
        <fullName evidence="1 7">Imidazolonepropionase</fullName>
        <ecNumber evidence="1 7">3.5.2.7</ecNumber>
    </recommendedName>
    <alternativeName>
        <fullName evidence="7">Imidazolone-5-propionate hydrolase</fullName>
    </alternativeName>
</protein>
<dbReference type="PANTHER" id="PTHR42752:SF1">
    <property type="entry name" value="IMIDAZOLONEPROPIONASE-RELATED"/>
    <property type="match status" value="1"/>
</dbReference>
<name>A0ABS5T8M2_9ACTN</name>
<dbReference type="NCBIfam" id="TIGR01224">
    <property type="entry name" value="hutI"/>
    <property type="match status" value="1"/>
</dbReference>
<dbReference type="InterPro" id="IPR005920">
    <property type="entry name" value="HutI"/>
</dbReference>
<dbReference type="EMBL" id="JAHBAY010000001">
    <property type="protein sequence ID" value="MBT0767400.1"/>
    <property type="molecule type" value="Genomic_DNA"/>
</dbReference>
<comment type="subcellular location">
    <subcellularLocation>
        <location evidence="7">Cytoplasm</location>
    </subcellularLocation>
</comment>
<dbReference type="SUPFAM" id="SSF51338">
    <property type="entry name" value="Composite domain of metallo-dependent hydrolases"/>
    <property type="match status" value="1"/>
</dbReference>
<feature type="binding site" evidence="7">
    <location>
        <position position="340"/>
    </location>
    <ligand>
        <name>4-imidazolone-5-propanoate</name>
        <dbReference type="ChEBI" id="CHEBI:77893"/>
    </ligand>
</feature>
<comment type="cofactor">
    <cofactor evidence="7">
        <name>Zn(2+)</name>
        <dbReference type="ChEBI" id="CHEBI:29105"/>
    </cofactor>
    <cofactor evidence="7">
        <name>Fe(3+)</name>
        <dbReference type="ChEBI" id="CHEBI:29034"/>
    </cofactor>
    <text evidence="7">Binds 1 zinc or iron ion per subunit.</text>
</comment>
<evidence type="ECO:0000256" key="7">
    <source>
        <dbReference type="HAMAP-Rule" id="MF_00372"/>
    </source>
</evidence>
<keyword evidence="2 7" id="KW-0479">Metal-binding</keyword>
<sequence>MSAACSPKFSKNCRPEGESSVSHLVTGIGQLVTNDPSVGDGSALGLLDDAAVVIEDDRIAWVGSAASAPPSDSAQDLGGRAVVPGFVDSHSHLVFAGDRSGEFAARMTGEPYTGGGIATTMAATRAASDDQLRQHVGTLLAEMRSQGTTTVEIKSGYGLDVEQESRALRIAAEFTSEVTYLGAHVVPPLFRDRRHEYVELVAGEMLEACAPHARWADVFCEPASAHAFDGDETRTVLRACAEAGLLPRVHGNQLAEGPGAQIAVELDAASVDHCTYLTDADVAALGAAGRLVDSENPVTGTVATLLPGVEFSTRSPYPDARRLLDAGAVVALATDCNPGTCFSSSMPLIIALAVREMKLSPAQALLAATLGGALALRRADVGRIRVGARADLTVLEAPSYLHLAYRPGVPLARAL</sequence>
<keyword evidence="3 7" id="KW-0378">Hydrolase</keyword>
<feature type="binding site" evidence="7">
    <location>
        <position position="157"/>
    </location>
    <ligand>
        <name>4-imidazolone-5-propanoate</name>
        <dbReference type="ChEBI" id="CHEBI:77893"/>
    </ligand>
</feature>
<keyword evidence="10" id="KW-1185">Reference proteome</keyword>
<evidence type="ECO:0000256" key="4">
    <source>
        <dbReference type="ARBA" id="ARBA00022808"/>
    </source>
</evidence>
<reference evidence="9 10" key="1">
    <citation type="submission" date="2021-05" db="EMBL/GenBank/DDBJ databases">
        <title>Kineosporia and Streptomyces sp. nov. two new marine actinobacteria isolated from Coral.</title>
        <authorList>
            <person name="Buangrab K."/>
            <person name="Sutthacheep M."/>
            <person name="Yeemin T."/>
            <person name="Harunari E."/>
            <person name="Igarashi Y."/>
            <person name="Kanchanasin P."/>
            <person name="Tanasupawat S."/>
            <person name="Phongsopitanun W."/>
        </authorList>
    </citation>
    <scope>NUCLEOTIDE SEQUENCE [LARGE SCALE GENOMIC DNA]</scope>
    <source>
        <strain evidence="9 10">J2-2</strain>
    </source>
</reference>